<dbReference type="Pfam" id="PF08404">
    <property type="entry name" value="Baculo_p74_N"/>
    <property type="match status" value="1"/>
</dbReference>
<keyword evidence="1" id="KW-1133">Transmembrane helix</keyword>
<organism evidence="3 4">
    <name type="scientific">Cyclophragma undans nucleopolyhedrovirus</name>
    <dbReference type="NCBI Taxonomy" id="1906244"/>
    <lineage>
        <taxon>Viruses</taxon>
        <taxon>Viruses incertae sedis</taxon>
        <taxon>Naldaviricetes</taxon>
        <taxon>Lefavirales</taxon>
        <taxon>Baculoviridae</taxon>
        <taxon>Alphabaculovirus</taxon>
        <taxon>Alphabaculovirus cycundantis</taxon>
    </lineage>
</organism>
<name>A0A288Q7G3_9ABAC</name>
<dbReference type="KEGG" id="vg:65101838"/>
<feature type="transmembrane region" description="Helical" evidence="1">
    <location>
        <begin position="437"/>
        <end position="462"/>
    </location>
</feature>
<accession>A0A288Q7G3</accession>
<feature type="transmembrane region" description="Helical" evidence="1">
    <location>
        <begin position="618"/>
        <end position="636"/>
    </location>
</feature>
<evidence type="ECO:0000259" key="2">
    <source>
        <dbReference type="Pfam" id="PF08404"/>
    </source>
</evidence>
<keyword evidence="4" id="KW-1185">Reference proteome</keyword>
<evidence type="ECO:0000256" key="1">
    <source>
        <dbReference type="SAM" id="Phobius"/>
    </source>
</evidence>
<feature type="transmembrane region" description="Helical" evidence="1">
    <location>
        <begin position="593"/>
        <end position="612"/>
    </location>
</feature>
<evidence type="ECO:0000313" key="4">
    <source>
        <dbReference type="Proteomes" id="UP000502721"/>
    </source>
</evidence>
<dbReference type="EMBL" id="KT957089">
    <property type="protein sequence ID" value="AOT85488.1"/>
    <property type="molecule type" value="Genomic_DNA"/>
</dbReference>
<dbReference type="GeneID" id="65101838"/>
<protein>
    <submittedName>
        <fullName evidence="3">P74</fullName>
    </submittedName>
</protein>
<reference evidence="3" key="1">
    <citation type="submission" date="2018-05" db="EMBL/GenBank/DDBJ databases">
        <title>Genome sequence and analysis of Cyclophragma undans nucleopolyhedrovirus: a distinct group I alphabaculovirus.</title>
        <authorList>
            <person name="Zhu Z."/>
            <person name="Yin F."/>
            <person name="Liu X."/>
            <person name="Hou D."/>
            <person name="Wang J."/>
            <person name="Zhang L."/>
            <person name="Arif B."/>
            <person name="Wang H."/>
            <person name="Deng F."/>
            <person name="Hu Z."/>
        </authorList>
    </citation>
    <scope>NUCLEOTIDE SEQUENCE [LARGE SCALE GENOMIC DNA]</scope>
    <source>
        <strain evidence="3">Whiov</strain>
    </source>
</reference>
<proteinExistence type="predicted"/>
<dbReference type="InterPro" id="IPR013613">
    <property type="entry name" value="Baculo_p74_N"/>
</dbReference>
<dbReference type="RefSeq" id="YP_010086620.1">
    <property type="nucleotide sequence ID" value="NC_055467.1"/>
</dbReference>
<feature type="domain" description="Baculoviridae p74 N-terminal" evidence="2">
    <location>
        <begin position="5"/>
        <end position="314"/>
    </location>
</feature>
<keyword evidence="1" id="KW-0472">Membrane</keyword>
<dbReference type="InterPro" id="IPR007663">
    <property type="entry name" value="Baculo_p74"/>
</dbReference>
<dbReference type="Proteomes" id="UP000502721">
    <property type="component" value="Segment"/>
</dbReference>
<keyword evidence="1" id="KW-0812">Transmembrane</keyword>
<dbReference type="GO" id="GO:0019058">
    <property type="term" value="P:viral life cycle"/>
    <property type="evidence" value="ECO:0007669"/>
    <property type="project" value="InterPro"/>
</dbReference>
<dbReference type="Pfam" id="PF04583">
    <property type="entry name" value="Baculo_p74"/>
    <property type="match status" value="1"/>
</dbReference>
<sequence>MSILTAVDLTNASRYAIHMHRLEFITRWRARFPHILIDYTLRPASSADDYYVPPKLADRALAVNLTFSKRGCDSMNCYPFHETGVVSNLTPFMYTQTSETSVAYAQPACYHLDRVAAMRSGAENEVQSAELTYTANNRCILVDSLSKMYFNSPYLRTEEHTISGVDDVPGFNVKPDADPLFPERFKGEFNQAYCRRFGRDLMNGGCSMRWWESLIGFVLGDTIYVTFKMLANNIFSELRGFDYTAPSSILPPRPTVDSNAVLTQWRNVRDRAVDAEFESLFSQNPTLEQLGLLDSSNDGAAATMQLTYTAETGFTKTPIDRRNLSDERAKAAHVEQLEKSISDQDLEAIIAAFLEDYALVFGIATDVGFDMLMSGLKSMLKKINTALIPALKRMLLTTTRRVTVRLLGETYKAAVVHAFNVIAVKTLTATAKALTRVAILASSVVGIVLILLTLADLVLALWDPFGYNNMFPREFPDDMSRTFLTAYFEGLHDGGARDLIEFLPEFFSEMVEDDDDATFQSLFHLLDYVASLEVNSDGQMLDLDEGAQIEDFDEVTLVGQALASSSLYTRMEFMQYTYRQNAILSTNEKNNKYNNTLTTLFLLNSIVAFTAFTLHTQLTFFILFVVFLLAAFYYTIKESFIYFKTLDLLF</sequence>
<evidence type="ECO:0000313" key="3">
    <source>
        <dbReference type="EMBL" id="AOT85488.1"/>
    </source>
</evidence>